<keyword evidence="5" id="KW-0175">Coiled coil</keyword>
<evidence type="ECO:0000256" key="1">
    <source>
        <dbReference type="ARBA" id="ARBA00008857"/>
    </source>
</evidence>
<dbReference type="InterPro" id="IPR050808">
    <property type="entry name" value="Phage_Integrase"/>
</dbReference>
<dbReference type="InterPro" id="IPR002104">
    <property type="entry name" value="Integrase_catalytic"/>
</dbReference>
<dbReference type="Pfam" id="PF00589">
    <property type="entry name" value="Phage_integrase"/>
    <property type="match status" value="1"/>
</dbReference>
<evidence type="ECO:0000256" key="5">
    <source>
        <dbReference type="SAM" id="Coils"/>
    </source>
</evidence>
<evidence type="ECO:0000259" key="7">
    <source>
        <dbReference type="PROSITE" id="PS51898"/>
    </source>
</evidence>
<keyword evidence="9" id="KW-1185">Reference proteome</keyword>
<protein>
    <submittedName>
        <fullName evidence="8">Site-specific integrase</fullName>
    </submittedName>
</protein>
<dbReference type="EMBL" id="JAOWKW010000008">
    <property type="protein sequence ID" value="MCV2879296.1"/>
    <property type="molecule type" value="Genomic_DNA"/>
</dbReference>
<organism evidence="8 9">
    <name type="scientific">Sedimentimonas flavescens</name>
    <dbReference type="NCBI Taxonomy" id="2851012"/>
    <lineage>
        <taxon>Bacteria</taxon>
        <taxon>Pseudomonadati</taxon>
        <taxon>Pseudomonadota</taxon>
        <taxon>Alphaproteobacteria</taxon>
        <taxon>Rhodobacterales</taxon>
        <taxon>Rhodobacter group</taxon>
        <taxon>Sedimentimonas</taxon>
    </lineage>
</organism>
<feature type="coiled-coil region" evidence="5">
    <location>
        <begin position="143"/>
        <end position="170"/>
    </location>
</feature>
<evidence type="ECO:0000256" key="2">
    <source>
        <dbReference type="ARBA" id="ARBA00022908"/>
    </source>
</evidence>
<keyword evidence="4" id="KW-0233">DNA recombination</keyword>
<dbReference type="Proteomes" id="UP001526166">
    <property type="component" value="Unassembled WGS sequence"/>
</dbReference>
<reference evidence="8 9" key="1">
    <citation type="submission" date="2022-10" db="EMBL/GenBank/DDBJ databases">
        <title>Sinirhodobacter sp. nov., isolated from ocean surface sediments.</title>
        <authorList>
            <person name="He W."/>
            <person name="Wang L."/>
            <person name="Zhang D.-F."/>
        </authorList>
    </citation>
    <scope>NUCLEOTIDE SEQUENCE [LARGE SCALE GENOMIC DNA]</scope>
    <source>
        <strain evidence="8 9">WL0115</strain>
    </source>
</reference>
<dbReference type="Gene3D" id="1.10.150.130">
    <property type="match status" value="1"/>
</dbReference>
<dbReference type="SUPFAM" id="SSF56349">
    <property type="entry name" value="DNA breaking-rejoining enzymes"/>
    <property type="match status" value="1"/>
</dbReference>
<dbReference type="CDD" id="cd01184">
    <property type="entry name" value="INT_C_like_1"/>
    <property type="match status" value="1"/>
</dbReference>
<feature type="domain" description="Tyr recombinase" evidence="7">
    <location>
        <begin position="450"/>
        <end position="652"/>
    </location>
</feature>
<name>A0ABT2ZZX6_9RHOB</name>
<sequence length="687" mass="77355">MAHGQTYLERRKHGFYWRRRVPARAKISCQTGFLCFPLKTHVPREAAELARRLTAISELCFTAESAVSPEVMQEILVGYARLEIETADRLRALTGPRTRAAAEAALALEAAARASLRDAFFLCDRSLALEPIRDTARRLGITLDESEDDFARLTDDMMRLLIEISEEKERRARGQFRQEQPYLELALRPAPGLRAPAPAAPPAPMSPPPALNTAETMAEAKDALDLASPSAPPPPKAEAESQILLHSSLGTKVTLDTRKMRQATASGPAPTLTEIFDLWFGDLERGTITSGAYVFEDEAAADKFRKNADTVIGTRKLIVEVFGERPITEIEPADWKGFNDMLRQLPNNHGKSRNERHLSCFEVIAAADRKQDTDLLRARRAIKVKRLTGDQAEDLLRRAKVARISPRTFQRHQKHLSAPLDYAVEKGLISHNPFKPFVLGEKMIGEMNSRRPEASRQIWGDEIKALFATDKWTSPKTAIDDPLYWVPLIARLSGMRSEEILQLKPENIRSDNGIWYFDIERGTGQSVKSENGQRTVPLHSQLIELGFLELVARQRRLKRLRIFDKIARSKSKKQTFTANFTKSFTYYRQSRKVYDARRDLHAMRTTFNTNCVANGVPDTARRYLMGHKDNDVGIVNYLPEGFALARLKSYIEMDQLDLSMITKRFAAEPAAPKGPRLVATNGIALSA</sequence>
<evidence type="ECO:0000313" key="9">
    <source>
        <dbReference type="Proteomes" id="UP001526166"/>
    </source>
</evidence>
<gene>
    <name evidence="8" type="ORF">OE699_10555</name>
</gene>
<feature type="compositionally biased region" description="Pro residues" evidence="6">
    <location>
        <begin position="198"/>
        <end position="210"/>
    </location>
</feature>
<dbReference type="RefSeq" id="WP_263847972.1">
    <property type="nucleotide sequence ID" value="NZ_JAOWKW010000008.1"/>
</dbReference>
<comment type="caution">
    <text evidence="8">The sequence shown here is derived from an EMBL/GenBank/DDBJ whole genome shotgun (WGS) entry which is preliminary data.</text>
</comment>
<evidence type="ECO:0000256" key="3">
    <source>
        <dbReference type="ARBA" id="ARBA00023125"/>
    </source>
</evidence>
<dbReference type="PROSITE" id="PS51898">
    <property type="entry name" value="TYR_RECOMBINASE"/>
    <property type="match status" value="1"/>
</dbReference>
<evidence type="ECO:0000313" key="8">
    <source>
        <dbReference type="EMBL" id="MCV2879296.1"/>
    </source>
</evidence>
<dbReference type="PANTHER" id="PTHR30629:SF2">
    <property type="entry name" value="PROPHAGE INTEGRASE INTS-RELATED"/>
    <property type="match status" value="1"/>
</dbReference>
<keyword evidence="3" id="KW-0238">DNA-binding</keyword>
<comment type="similarity">
    <text evidence="1">Belongs to the 'phage' integrase family.</text>
</comment>
<dbReference type="InterPro" id="IPR011010">
    <property type="entry name" value="DNA_brk_join_enz"/>
</dbReference>
<proteinExistence type="inferred from homology"/>
<evidence type="ECO:0000256" key="4">
    <source>
        <dbReference type="ARBA" id="ARBA00023172"/>
    </source>
</evidence>
<dbReference type="Gene3D" id="1.10.443.10">
    <property type="entry name" value="Intergrase catalytic core"/>
    <property type="match status" value="1"/>
</dbReference>
<feature type="region of interest" description="Disordered" evidence="6">
    <location>
        <begin position="193"/>
        <end position="212"/>
    </location>
</feature>
<accession>A0ABT2ZZX6</accession>
<dbReference type="InterPro" id="IPR010998">
    <property type="entry name" value="Integrase_recombinase_N"/>
</dbReference>
<dbReference type="InterPro" id="IPR013762">
    <property type="entry name" value="Integrase-like_cat_sf"/>
</dbReference>
<keyword evidence="2" id="KW-0229">DNA integration</keyword>
<dbReference type="PANTHER" id="PTHR30629">
    <property type="entry name" value="PROPHAGE INTEGRASE"/>
    <property type="match status" value="1"/>
</dbReference>
<evidence type="ECO:0000256" key="6">
    <source>
        <dbReference type="SAM" id="MobiDB-lite"/>
    </source>
</evidence>